<accession>A0ABU1BQ43</accession>
<keyword evidence="2" id="KW-0238">DNA-binding</keyword>
<proteinExistence type="predicted"/>
<comment type="caution">
    <text evidence="5">The sequence shown here is derived from an EMBL/GenBank/DDBJ whole genome shotgun (WGS) entry which is preliminary data.</text>
</comment>
<dbReference type="PANTHER" id="PTHR24567:SF74">
    <property type="entry name" value="HTH-TYPE TRANSCRIPTIONAL REGULATOR ARCR"/>
    <property type="match status" value="1"/>
</dbReference>
<dbReference type="SUPFAM" id="SSF51206">
    <property type="entry name" value="cAMP-binding domain-like"/>
    <property type="match status" value="1"/>
</dbReference>
<dbReference type="InterPro" id="IPR014710">
    <property type="entry name" value="RmlC-like_jellyroll"/>
</dbReference>
<evidence type="ECO:0000313" key="5">
    <source>
        <dbReference type="EMBL" id="MDQ9170438.1"/>
    </source>
</evidence>
<dbReference type="SUPFAM" id="SSF46785">
    <property type="entry name" value="Winged helix' DNA-binding domain"/>
    <property type="match status" value="1"/>
</dbReference>
<dbReference type="Proteomes" id="UP001225596">
    <property type="component" value="Unassembled WGS sequence"/>
</dbReference>
<keyword evidence="1" id="KW-0805">Transcription regulation</keyword>
<dbReference type="Gene3D" id="2.60.120.10">
    <property type="entry name" value="Jelly Rolls"/>
    <property type="match status" value="1"/>
</dbReference>
<gene>
    <name evidence="5" type="ORF">Q8A64_08440</name>
</gene>
<dbReference type="InterPro" id="IPR012318">
    <property type="entry name" value="HTH_CRP"/>
</dbReference>
<dbReference type="InterPro" id="IPR050397">
    <property type="entry name" value="Env_Response_Regulators"/>
</dbReference>
<evidence type="ECO:0000256" key="1">
    <source>
        <dbReference type="ARBA" id="ARBA00023015"/>
    </source>
</evidence>
<reference evidence="5 6" key="1">
    <citation type="submission" date="2023-08" db="EMBL/GenBank/DDBJ databases">
        <title>Oxalobacteraceae gen .nov., isolated from river sludge outside the plant.</title>
        <authorList>
            <person name="Zhao S.Y."/>
        </authorList>
    </citation>
    <scope>NUCLEOTIDE SEQUENCE [LARGE SCALE GENOMIC DNA]</scope>
    <source>
        <strain evidence="5 6">R-40</strain>
    </source>
</reference>
<dbReference type="InterPro" id="IPR036388">
    <property type="entry name" value="WH-like_DNA-bd_sf"/>
</dbReference>
<dbReference type="InterPro" id="IPR036390">
    <property type="entry name" value="WH_DNA-bd_sf"/>
</dbReference>
<evidence type="ECO:0000259" key="4">
    <source>
        <dbReference type="PROSITE" id="PS51063"/>
    </source>
</evidence>
<evidence type="ECO:0000256" key="3">
    <source>
        <dbReference type="ARBA" id="ARBA00023163"/>
    </source>
</evidence>
<evidence type="ECO:0000313" key="6">
    <source>
        <dbReference type="Proteomes" id="UP001225596"/>
    </source>
</evidence>
<name>A0ABU1BQ43_9BURK</name>
<dbReference type="PANTHER" id="PTHR24567">
    <property type="entry name" value="CRP FAMILY TRANSCRIPTIONAL REGULATORY PROTEIN"/>
    <property type="match status" value="1"/>
</dbReference>
<dbReference type="RefSeq" id="WP_338436359.1">
    <property type="nucleotide sequence ID" value="NZ_JAUYVH010000003.1"/>
</dbReference>
<protein>
    <submittedName>
        <fullName evidence="5">Crp/Fnr family transcriptional regulator</fullName>
    </submittedName>
</protein>
<dbReference type="Gene3D" id="1.10.10.10">
    <property type="entry name" value="Winged helix-like DNA-binding domain superfamily/Winged helix DNA-binding domain"/>
    <property type="match status" value="1"/>
</dbReference>
<organism evidence="5 6">
    <name type="scientific">Keguizhuia sedimenti</name>
    <dbReference type="NCBI Taxonomy" id="3064264"/>
    <lineage>
        <taxon>Bacteria</taxon>
        <taxon>Pseudomonadati</taxon>
        <taxon>Pseudomonadota</taxon>
        <taxon>Betaproteobacteria</taxon>
        <taxon>Burkholderiales</taxon>
        <taxon>Oxalobacteraceae</taxon>
        <taxon>Keguizhuia</taxon>
    </lineage>
</organism>
<evidence type="ECO:0000256" key="2">
    <source>
        <dbReference type="ARBA" id="ARBA00023125"/>
    </source>
</evidence>
<dbReference type="EMBL" id="JAUYVH010000003">
    <property type="protein sequence ID" value="MDQ9170438.1"/>
    <property type="molecule type" value="Genomic_DNA"/>
</dbReference>
<keyword evidence="6" id="KW-1185">Reference proteome</keyword>
<dbReference type="PROSITE" id="PS51063">
    <property type="entry name" value="HTH_CRP_2"/>
    <property type="match status" value="1"/>
</dbReference>
<dbReference type="Pfam" id="PF13545">
    <property type="entry name" value="HTH_Crp_2"/>
    <property type="match status" value="1"/>
</dbReference>
<sequence>MNSIPQSPEDSSNLLLSMLPSSAYQAILPHLELIETPLHFVLFERDKPIRYAYFPLSGEHSVLATMEDGSAVEVGTVGYEGMSTVDLLMESEIAIETTVCQIPGTALRMPANVFRKMTADDTALRRVCLRYLQAYLAQVSQSVACNRLHSIEHRLARWLLMSHDRVHRQQEFTLTQEYIATMLGVHRPSVTLAANTLQRAGIIQYQRGKVRVLDREQLEAVSCECYGIVRKQFQRMLGKGF</sequence>
<keyword evidence="3" id="KW-0804">Transcription</keyword>
<feature type="domain" description="HTH crp-type" evidence="4">
    <location>
        <begin position="149"/>
        <end position="216"/>
    </location>
</feature>
<dbReference type="InterPro" id="IPR018490">
    <property type="entry name" value="cNMP-bd_dom_sf"/>
</dbReference>